<proteinExistence type="predicted"/>
<name>A0ABD1SQR4_9LAMI</name>
<gene>
    <name evidence="2" type="ORF">Fot_36891</name>
</gene>
<evidence type="ECO:0000313" key="3">
    <source>
        <dbReference type="Proteomes" id="UP001604277"/>
    </source>
</evidence>
<feature type="region of interest" description="Disordered" evidence="1">
    <location>
        <begin position="1"/>
        <end position="42"/>
    </location>
</feature>
<accession>A0ABD1SQR4</accession>
<evidence type="ECO:0000256" key="1">
    <source>
        <dbReference type="SAM" id="MobiDB-lite"/>
    </source>
</evidence>
<organism evidence="2 3">
    <name type="scientific">Forsythia ovata</name>
    <dbReference type="NCBI Taxonomy" id="205694"/>
    <lineage>
        <taxon>Eukaryota</taxon>
        <taxon>Viridiplantae</taxon>
        <taxon>Streptophyta</taxon>
        <taxon>Embryophyta</taxon>
        <taxon>Tracheophyta</taxon>
        <taxon>Spermatophyta</taxon>
        <taxon>Magnoliopsida</taxon>
        <taxon>eudicotyledons</taxon>
        <taxon>Gunneridae</taxon>
        <taxon>Pentapetalae</taxon>
        <taxon>asterids</taxon>
        <taxon>lamiids</taxon>
        <taxon>Lamiales</taxon>
        <taxon>Oleaceae</taxon>
        <taxon>Forsythieae</taxon>
        <taxon>Forsythia</taxon>
    </lineage>
</organism>
<reference evidence="3" key="1">
    <citation type="submission" date="2024-07" db="EMBL/GenBank/DDBJ databases">
        <title>Two chromosome-level genome assemblies of Korean endemic species Abeliophyllum distichum and Forsythia ovata (Oleaceae).</title>
        <authorList>
            <person name="Jang H."/>
        </authorList>
    </citation>
    <scope>NUCLEOTIDE SEQUENCE [LARGE SCALE GENOMIC DNA]</scope>
</reference>
<dbReference type="EMBL" id="JBFOLJ010000010">
    <property type="protein sequence ID" value="KAL2503043.1"/>
    <property type="molecule type" value="Genomic_DNA"/>
</dbReference>
<feature type="compositionally biased region" description="Basic and acidic residues" evidence="1">
    <location>
        <begin position="20"/>
        <end position="29"/>
    </location>
</feature>
<dbReference type="Proteomes" id="UP001604277">
    <property type="component" value="Unassembled WGS sequence"/>
</dbReference>
<evidence type="ECO:0000313" key="2">
    <source>
        <dbReference type="EMBL" id="KAL2503043.1"/>
    </source>
</evidence>
<dbReference type="AlphaFoldDB" id="A0ABD1SQR4"/>
<sequence>MSVLLALPSSDPAVNAEEAPTQHEQKREVPSSSAPQRAEEEKALENKIEAVLRIVFCPMRYPPFFGSHWVYLVHRSTPWQQEKAILCYTPVISFLPRHANSHRVPDHIP</sequence>
<protein>
    <submittedName>
        <fullName evidence="2">Ovule protein</fullName>
    </submittedName>
</protein>
<keyword evidence="3" id="KW-1185">Reference proteome</keyword>
<comment type="caution">
    <text evidence="2">The sequence shown here is derived from an EMBL/GenBank/DDBJ whole genome shotgun (WGS) entry which is preliminary data.</text>
</comment>